<reference evidence="4" key="1">
    <citation type="submission" date="2025-08" db="UniProtKB">
        <authorList>
            <consortium name="RefSeq"/>
        </authorList>
    </citation>
    <scope>IDENTIFICATION</scope>
    <source>
        <tissue evidence="4">Sperm</tissue>
    </source>
</reference>
<dbReference type="InterPro" id="IPR036465">
    <property type="entry name" value="vWFA_dom_sf"/>
</dbReference>
<evidence type="ECO:0000313" key="3">
    <source>
        <dbReference type="Proteomes" id="UP001318040"/>
    </source>
</evidence>
<feature type="compositionally biased region" description="Basic and acidic residues" evidence="1">
    <location>
        <begin position="1108"/>
        <end position="1124"/>
    </location>
</feature>
<dbReference type="Gene3D" id="3.40.50.410">
    <property type="entry name" value="von Willebrand factor, type A domain"/>
    <property type="match status" value="2"/>
</dbReference>
<dbReference type="RefSeq" id="XP_032816811.1">
    <property type="nucleotide sequence ID" value="XM_032960920.1"/>
</dbReference>
<dbReference type="KEGG" id="pmrn:116946083"/>
<dbReference type="Proteomes" id="UP001318040">
    <property type="component" value="Chromosome 26"/>
</dbReference>
<dbReference type="SUPFAM" id="SSF53300">
    <property type="entry name" value="vWA-like"/>
    <property type="match status" value="2"/>
</dbReference>
<evidence type="ECO:0000313" key="4">
    <source>
        <dbReference type="RefSeq" id="XP_032816811.1"/>
    </source>
</evidence>
<evidence type="ECO:0000259" key="2">
    <source>
        <dbReference type="SMART" id="SM00327"/>
    </source>
</evidence>
<sequence>MVLEFCLGLVQGTRVAVIVDSSDANCVTGRLSDLRTSLLQLVDEQLCYRKQLYLLSCGSKEKPLWDTVRHVNLRIVNEARQWANELAGSGGSNVLAAVKRVLCAPDVSSVLLVLGSCPDQSPELVCGYVEESLLGRSLPFHTVAFDCSSHDAQTLLGRLAKMTGGRYHCYSSGSQEAMYSSTDIKLLVQESQTAMDILGKIREMRQGILGETIVSIMQQVSLEAERLPASRSLPRPPGHESPLVLAPAATFLPSTSVQWLQRHGLKGQKLGLYQVLAPNAFSTRHGFVPILQKSVTATVHAKAMTQFEWHNGTVKNMHVDLPTLHNYQKQLGQAVRTYEQRVSWLSSGSRRIWGTVCEMRLAVLVDLSEMNANYLVHVQHSMRLLLQTQLTGKESFNIITFGMDIQAFRPSPVPPSPENLQAAWSWVLEWRCGGGRDLLGALRLLLEDPEGPPEGIYVFTSGVPDQDLVAVCGYVEEANLGQEVRLHACLFSAGGSGSGGGGTSGPACYASGAETAEALRALARAGRGRLHCFSEQGITDSDDIQLLLAEMETAVAYSRKCGELIKSLKQRAGRPLSDEEGEGGQEERSAAERETDTGAGVERVAAIEDKKMLALREQRSPARLSQPRPTALSLARVAARDGGAGVGAGGGSGREEPVSGGPLVGAWRPASARAVIPARPPECPPRKGASADRPRRRRGSGGGGGRRFCGSTSHSAFYTEDGNHVGVVYKSYAQNRSVRKAVPDVTLPPGEDALSSSQWLKRFGLKKLRLDVERLMLGLDCHHRQTVVRSLRKSISAKYCSIFPSVRINGKVRHLQFGLHELEEYAEVLQRVLRRYLARLHWLLSGSRCVFGVVLEANVCLLIDVSGSMTPHLCELQQELASLVWDQLRHHCTRFNMIRFSGDVACWQERPVEVSDESCRDAVRWVSSLVAHGGTDTLGALRAAFSQEGVQGLYVVSDGRPDTSGDLVLQEAKRLGGEHGSITIHTVAYHCHDPCARHFLRRLAVCSGGRFHSWPAPAPDAQLAAHRMLAGGFSDEHDPILPAFEGDDLRRLADEIARARAHLTQARGFQVLLHERRTNETPAKDRHAHTEGCVNPQKEASGRGRGARKVESPKVTRHENQVTH</sequence>
<accession>A0AAJ7TH79</accession>
<feature type="region of interest" description="Disordered" evidence="1">
    <location>
        <begin position="1080"/>
        <end position="1124"/>
    </location>
</feature>
<feature type="domain" description="VWFA" evidence="2">
    <location>
        <begin position="856"/>
        <end position="1024"/>
    </location>
</feature>
<gene>
    <name evidence="4" type="primary">LOC116946083</name>
</gene>
<dbReference type="PANTHER" id="PTHR46478">
    <property type="entry name" value="VON WILLEBRAND FACTOR A DOMAIN-CONTAINING PROTEIN 3A"/>
    <property type="match status" value="1"/>
</dbReference>
<keyword evidence="3" id="KW-1185">Reference proteome</keyword>
<protein>
    <submittedName>
        <fullName evidence="4">LOW QUALITY PROTEIN: von Willebrand factor A domain-containing protein 3A-like</fullName>
    </submittedName>
</protein>
<organism evidence="3 4">
    <name type="scientific">Petromyzon marinus</name>
    <name type="common">Sea lamprey</name>
    <dbReference type="NCBI Taxonomy" id="7757"/>
    <lineage>
        <taxon>Eukaryota</taxon>
        <taxon>Metazoa</taxon>
        <taxon>Chordata</taxon>
        <taxon>Craniata</taxon>
        <taxon>Vertebrata</taxon>
        <taxon>Cyclostomata</taxon>
        <taxon>Hyperoartia</taxon>
        <taxon>Petromyzontiformes</taxon>
        <taxon>Petromyzontidae</taxon>
        <taxon>Petromyzon</taxon>
    </lineage>
</organism>
<feature type="region of interest" description="Disordered" evidence="1">
    <location>
        <begin position="570"/>
        <end position="601"/>
    </location>
</feature>
<dbReference type="InterPro" id="IPR002035">
    <property type="entry name" value="VWF_A"/>
</dbReference>
<feature type="compositionally biased region" description="Gly residues" evidence="1">
    <location>
        <begin position="642"/>
        <end position="652"/>
    </location>
</feature>
<dbReference type="PANTHER" id="PTHR46478:SF1">
    <property type="entry name" value="VON WILLEBRAND FACTOR A DOMAIN-CONTAINING PROTEIN 3A"/>
    <property type="match status" value="1"/>
</dbReference>
<dbReference type="Pfam" id="PF13768">
    <property type="entry name" value="VWA_3"/>
    <property type="match status" value="3"/>
</dbReference>
<feature type="compositionally biased region" description="Basic and acidic residues" evidence="1">
    <location>
        <begin position="1080"/>
        <end position="1090"/>
    </location>
</feature>
<dbReference type="CTD" id="146177"/>
<proteinExistence type="predicted"/>
<feature type="region of interest" description="Disordered" evidence="1">
    <location>
        <begin position="642"/>
        <end position="708"/>
    </location>
</feature>
<dbReference type="SMART" id="SM00327">
    <property type="entry name" value="VWA"/>
    <property type="match status" value="1"/>
</dbReference>
<feature type="compositionally biased region" description="Basic and acidic residues" evidence="1">
    <location>
        <begin position="585"/>
        <end position="596"/>
    </location>
</feature>
<name>A0AAJ7TH79_PETMA</name>
<evidence type="ECO:0000256" key="1">
    <source>
        <dbReference type="SAM" id="MobiDB-lite"/>
    </source>
</evidence>
<dbReference type="AlphaFoldDB" id="A0AAJ7TH79"/>